<evidence type="ECO:0000313" key="1">
    <source>
        <dbReference type="Proteomes" id="UP000085678"/>
    </source>
</evidence>
<dbReference type="InterPro" id="IPR051077">
    <property type="entry name" value="Ca-dependent_lectin"/>
</dbReference>
<protein>
    <submittedName>
        <fullName evidence="2">Uncharacterized protein LOC106163457</fullName>
    </submittedName>
</protein>
<organism evidence="1 2">
    <name type="scientific">Lingula anatina</name>
    <name type="common">Brachiopod</name>
    <name type="synonym">Lingula unguis</name>
    <dbReference type="NCBI Taxonomy" id="7574"/>
    <lineage>
        <taxon>Eukaryota</taxon>
        <taxon>Metazoa</taxon>
        <taxon>Spiralia</taxon>
        <taxon>Lophotrochozoa</taxon>
        <taxon>Brachiopoda</taxon>
        <taxon>Linguliformea</taxon>
        <taxon>Lingulata</taxon>
        <taxon>Lingulida</taxon>
        <taxon>Linguloidea</taxon>
        <taxon>Lingulidae</taxon>
        <taxon>Lingula</taxon>
    </lineage>
</organism>
<evidence type="ECO:0000313" key="2">
    <source>
        <dbReference type="RefSeq" id="XP_013396502.1"/>
    </source>
</evidence>
<dbReference type="KEGG" id="lak:106163457"/>
<gene>
    <name evidence="2" type="primary">LOC106163457</name>
</gene>
<dbReference type="RefSeq" id="XP_013396502.1">
    <property type="nucleotide sequence ID" value="XM_013541048.1"/>
</dbReference>
<name>A0A1S3IE43_LINAN</name>
<dbReference type="PANTHER" id="PTHR24024:SF18">
    <property type="entry name" value="SHORT-CHAIN COLLAGEN C4-LIKE"/>
    <property type="match status" value="1"/>
</dbReference>
<dbReference type="InParanoid" id="A0A1S3IE43"/>
<dbReference type="PANTHER" id="PTHR24024">
    <property type="entry name" value="PULMONARY SURFACTANT-ASSOCIATED PROTEIN A"/>
    <property type="match status" value="1"/>
</dbReference>
<dbReference type="GO" id="GO:0005615">
    <property type="term" value="C:extracellular space"/>
    <property type="evidence" value="ECO:0007669"/>
    <property type="project" value="TreeGrafter"/>
</dbReference>
<dbReference type="OrthoDB" id="6267266at2759"/>
<proteinExistence type="predicted"/>
<sequence length="122" mass="13457">MEYETIDPNIFSTSNTGDQNFRNHDAPCAVCYTQTRPSHVMIPAKKTCPAGWTTEYNGYLVSNRDDYARTEFVCLDEAPEVVAGGHENKDGALIYPAEVKCGSLPCPPYVDGRELTCVVCSK</sequence>
<reference evidence="2" key="1">
    <citation type="submission" date="2025-08" db="UniProtKB">
        <authorList>
            <consortium name="RefSeq"/>
        </authorList>
    </citation>
    <scope>IDENTIFICATION</scope>
    <source>
        <tissue evidence="2">Gonads</tissue>
    </source>
</reference>
<dbReference type="GeneID" id="106163457"/>
<accession>A0A1S3IE43</accession>
<dbReference type="Proteomes" id="UP000085678">
    <property type="component" value="Unplaced"/>
</dbReference>
<dbReference type="AlphaFoldDB" id="A0A1S3IE43"/>
<keyword evidence="1" id="KW-1185">Reference proteome</keyword>